<name>A0A0F9NIP6_9ZZZZ</name>
<organism evidence="1">
    <name type="scientific">marine sediment metagenome</name>
    <dbReference type="NCBI Taxonomy" id="412755"/>
    <lineage>
        <taxon>unclassified sequences</taxon>
        <taxon>metagenomes</taxon>
        <taxon>ecological metagenomes</taxon>
    </lineage>
</organism>
<comment type="caution">
    <text evidence="1">The sequence shown here is derived from an EMBL/GenBank/DDBJ whole genome shotgun (WGS) entry which is preliminary data.</text>
</comment>
<dbReference type="EMBL" id="LAZR01006923">
    <property type="protein sequence ID" value="KKM88710.1"/>
    <property type="molecule type" value="Genomic_DNA"/>
</dbReference>
<gene>
    <name evidence="1" type="ORF">LCGC14_1256050</name>
</gene>
<proteinExistence type="predicted"/>
<evidence type="ECO:0000313" key="1">
    <source>
        <dbReference type="EMBL" id="KKM88710.1"/>
    </source>
</evidence>
<sequence>MVRKSKEVQGLLYKVAELETLIVVLIGMLDARGYLTTEEVESIFGVAEIPEILGARIKRIEEQGVYLIKARKKLLSEMLGIDTPPEEPIIEEVLDDDTKEPDKKLH</sequence>
<dbReference type="AlphaFoldDB" id="A0A0F9NIP6"/>
<accession>A0A0F9NIP6</accession>
<protein>
    <submittedName>
        <fullName evidence="1">Uncharacterized protein</fullName>
    </submittedName>
</protein>
<reference evidence="1" key="1">
    <citation type="journal article" date="2015" name="Nature">
        <title>Complex archaea that bridge the gap between prokaryotes and eukaryotes.</title>
        <authorList>
            <person name="Spang A."/>
            <person name="Saw J.H."/>
            <person name="Jorgensen S.L."/>
            <person name="Zaremba-Niedzwiedzka K."/>
            <person name="Martijn J."/>
            <person name="Lind A.E."/>
            <person name="van Eijk R."/>
            <person name="Schleper C."/>
            <person name="Guy L."/>
            <person name="Ettema T.J."/>
        </authorList>
    </citation>
    <scope>NUCLEOTIDE SEQUENCE</scope>
</reference>